<comment type="caution">
    <text evidence="1">The sequence shown here is derived from an EMBL/GenBank/DDBJ whole genome shotgun (WGS) entry which is preliminary data.</text>
</comment>
<proteinExistence type="predicted"/>
<evidence type="ECO:0000313" key="1">
    <source>
        <dbReference type="EMBL" id="PSH64673.1"/>
    </source>
</evidence>
<dbReference type="RefSeq" id="WP_106664218.1">
    <property type="nucleotide sequence ID" value="NZ_PGGM01000004.1"/>
</dbReference>
<sequence>MTDNVAVLDGFTKEVMAFSDMVELHLLIKPDADLDDRFKAWDCDEQEYLQVNGWLFTFEHI</sequence>
<gene>
    <name evidence="1" type="ORF">CU103_12380</name>
</gene>
<reference evidence="2" key="1">
    <citation type="submission" date="2017-11" db="EMBL/GenBank/DDBJ databases">
        <authorList>
            <person name="Kuznetsova I."/>
            <person name="Sazanova A."/>
            <person name="Chirak E."/>
            <person name="Safronova V."/>
            <person name="Willems A."/>
        </authorList>
    </citation>
    <scope>NUCLEOTIDE SEQUENCE [LARGE SCALE GENOMIC DNA]</scope>
    <source>
        <strain evidence="2">CCBAU 03422</strain>
    </source>
</reference>
<name>A0A2P7BDY7_9HYPH</name>
<dbReference type="AlphaFoldDB" id="A0A2P7BDY7"/>
<dbReference type="OrthoDB" id="8455400at2"/>
<protein>
    <submittedName>
        <fullName evidence="1">Uncharacterized protein</fullName>
    </submittedName>
</protein>
<evidence type="ECO:0000313" key="2">
    <source>
        <dbReference type="Proteomes" id="UP000241764"/>
    </source>
</evidence>
<dbReference type="EMBL" id="PGGM01000004">
    <property type="protein sequence ID" value="PSH64673.1"/>
    <property type="molecule type" value="Genomic_DNA"/>
</dbReference>
<organism evidence="1 2">
    <name type="scientific">Phyllobacterium sophorae</name>
    <dbReference type="NCBI Taxonomy" id="1520277"/>
    <lineage>
        <taxon>Bacteria</taxon>
        <taxon>Pseudomonadati</taxon>
        <taxon>Pseudomonadota</taxon>
        <taxon>Alphaproteobacteria</taxon>
        <taxon>Hyphomicrobiales</taxon>
        <taxon>Phyllobacteriaceae</taxon>
        <taxon>Phyllobacterium</taxon>
    </lineage>
</organism>
<dbReference type="Proteomes" id="UP000241764">
    <property type="component" value="Unassembled WGS sequence"/>
</dbReference>
<accession>A0A2P7BDY7</accession>
<keyword evidence="2" id="KW-1185">Reference proteome</keyword>